<dbReference type="InterPro" id="IPR000792">
    <property type="entry name" value="Tscrpt_reg_LuxR_C"/>
</dbReference>
<dbReference type="GO" id="GO:0006355">
    <property type="term" value="P:regulation of DNA-templated transcription"/>
    <property type="evidence" value="ECO:0007669"/>
    <property type="project" value="InterPro"/>
</dbReference>
<dbReference type="CDD" id="cd06170">
    <property type="entry name" value="LuxR_C_like"/>
    <property type="match status" value="1"/>
</dbReference>
<evidence type="ECO:0000256" key="1">
    <source>
        <dbReference type="ARBA" id="ARBA00023015"/>
    </source>
</evidence>
<sequence length="358" mass="39202">MRSVSTPTAAASDRIARWCAGSLTPKRLRELVLAEIRRVVPFDAHVWLMTDPVSRVGTSPLADVPGLQWADLPRLGRWRYLTTLNRWAELMDSGTPVALLHERTGGRLAASALWRESQRDLGVVDVATIAFWDRNGCWAWLDLWRYAPAQPFPRRDAGFLADICSPLTEGLRLAQARTFVPDQPALPLDGPAVLVLAPDLHVRIQTSAAVQTLYQLNPPDDPIPAIPAAAYNVAAALVALEQHVPVGPAWSRVHLGHGRWVTLRAARISPTGAGEGDITVSIEASTPAERLDVFARAHALTPREREILEHLTLGENTRTIAERLVISEHTVNDHVKAVLAKTGSTTRRTIISRISGNA</sequence>
<dbReference type="PRINTS" id="PR00038">
    <property type="entry name" value="HTHLUXR"/>
</dbReference>
<dbReference type="InterPro" id="IPR016032">
    <property type="entry name" value="Sig_transdc_resp-reg_C-effctor"/>
</dbReference>
<dbReference type="Pfam" id="PF00196">
    <property type="entry name" value="GerE"/>
    <property type="match status" value="1"/>
</dbReference>
<keyword evidence="3" id="KW-0804">Transcription</keyword>
<reference evidence="5 6" key="1">
    <citation type="submission" date="2020-08" db="EMBL/GenBank/DDBJ databases">
        <title>Amycolatopsis echigonensis JCM 21831.</title>
        <authorList>
            <person name="Tedsree N."/>
            <person name="Kuncharoen N."/>
            <person name="Likhitwitayawuid K."/>
            <person name="Tanasupawat S."/>
        </authorList>
    </citation>
    <scope>NUCLEOTIDE SEQUENCE [LARGE SCALE GENOMIC DNA]</scope>
    <source>
        <strain evidence="5 6">JCM 21831</strain>
    </source>
</reference>
<accession>A0A8E2B0I8</accession>
<name>A0A8E2B0I8_9PSEU</name>
<dbReference type="GO" id="GO:0003677">
    <property type="term" value="F:DNA binding"/>
    <property type="evidence" value="ECO:0007669"/>
    <property type="project" value="UniProtKB-KW"/>
</dbReference>
<evidence type="ECO:0000256" key="2">
    <source>
        <dbReference type="ARBA" id="ARBA00023125"/>
    </source>
</evidence>
<keyword evidence="1" id="KW-0805">Transcription regulation</keyword>
<evidence type="ECO:0000259" key="4">
    <source>
        <dbReference type="PROSITE" id="PS50043"/>
    </source>
</evidence>
<dbReference type="EMBL" id="JACJHR010000006">
    <property type="protein sequence ID" value="MBB2498720.1"/>
    <property type="molecule type" value="Genomic_DNA"/>
</dbReference>
<dbReference type="PROSITE" id="PS00622">
    <property type="entry name" value="HTH_LUXR_1"/>
    <property type="match status" value="1"/>
</dbReference>
<dbReference type="Gene3D" id="1.10.10.10">
    <property type="entry name" value="Winged helix-like DNA-binding domain superfamily/Winged helix DNA-binding domain"/>
    <property type="match status" value="1"/>
</dbReference>
<gene>
    <name evidence="5" type="ORF">H5411_06175</name>
</gene>
<protein>
    <submittedName>
        <fullName evidence="5">Helix-turn-helix transcriptional regulator</fullName>
    </submittedName>
</protein>
<comment type="caution">
    <text evidence="5">The sequence shown here is derived from an EMBL/GenBank/DDBJ whole genome shotgun (WGS) entry which is preliminary data.</text>
</comment>
<evidence type="ECO:0000256" key="3">
    <source>
        <dbReference type="ARBA" id="ARBA00023163"/>
    </source>
</evidence>
<proteinExistence type="predicted"/>
<organism evidence="5 6">
    <name type="scientific">Amycolatopsis echigonensis</name>
    <dbReference type="NCBI Taxonomy" id="2576905"/>
    <lineage>
        <taxon>Bacteria</taxon>
        <taxon>Bacillati</taxon>
        <taxon>Actinomycetota</taxon>
        <taxon>Actinomycetes</taxon>
        <taxon>Pseudonocardiales</taxon>
        <taxon>Pseudonocardiaceae</taxon>
        <taxon>Amycolatopsis</taxon>
    </lineage>
</organism>
<dbReference type="AlphaFoldDB" id="A0A8E2B0I8"/>
<dbReference type="PROSITE" id="PS50043">
    <property type="entry name" value="HTH_LUXR_2"/>
    <property type="match status" value="1"/>
</dbReference>
<keyword evidence="2" id="KW-0238">DNA-binding</keyword>
<feature type="domain" description="HTH luxR-type" evidence="4">
    <location>
        <begin position="293"/>
        <end position="358"/>
    </location>
</feature>
<dbReference type="PANTHER" id="PTHR44688">
    <property type="entry name" value="DNA-BINDING TRANSCRIPTIONAL ACTIVATOR DEVR_DOSR"/>
    <property type="match status" value="1"/>
</dbReference>
<dbReference type="SUPFAM" id="SSF46894">
    <property type="entry name" value="C-terminal effector domain of the bipartite response regulators"/>
    <property type="match status" value="1"/>
</dbReference>
<dbReference type="InterPro" id="IPR036388">
    <property type="entry name" value="WH-like_DNA-bd_sf"/>
</dbReference>
<dbReference type="SMART" id="SM00421">
    <property type="entry name" value="HTH_LUXR"/>
    <property type="match status" value="1"/>
</dbReference>
<dbReference type="PANTHER" id="PTHR44688:SF16">
    <property type="entry name" value="DNA-BINDING TRANSCRIPTIONAL ACTIVATOR DEVR_DOSR"/>
    <property type="match status" value="1"/>
</dbReference>
<dbReference type="Proteomes" id="UP000550260">
    <property type="component" value="Unassembled WGS sequence"/>
</dbReference>
<evidence type="ECO:0000313" key="5">
    <source>
        <dbReference type="EMBL" id="MBB2498720.1"/>
    </source>
</evidence>
<evidence type="ECO:0000313" key="6">
    <source>
        <dbReference type="Proteomes" id="UP000550260"/>
    </source>
</evidence>